<dbReference type="GO" id="GO:0001750">
    <property type="term" value="C:photoreceptor outer segment"/>
    <property type="evidence" value="ECO:0007669"/>
    <property type="project" value="UniProtKB-SubCell"/>
</dbReference>
<feature type="compositionally biased region" description="Acidic residues" evidence="12">
    <location>
        <begin position="587"/>
        <end position="605"/>
    </location>
</feature>
<feature type="signal peptide" evidence="14">
    <location>
        <begin position="1"/>
        <end position="24"/>
    </location>
</feature>
<feature type="domain" description="SEA" evidence="15">
    <location>
        <begin position="1791"/>
        <end position="1904"/>
    </location>
</feature>
<dbReference type="SMART" id="SM00200">
    <property type="entry name" value="SEA"/>
    <property type="match status" value="2"/>
</dbReference>
<evidence type="ECO:0000256" key="2">
    <source>
        <dbReference type="ARBA" id="ARBA00004504"/>
    </source>
</evidence>
<keyword evidence="10" id="KW-0966">Cell projection</keyword>
<keyword evidence="8" id="KW-0677">Repeat</keyword>
<feature type="compositionally biased region" description="Acidic residues" evidence="12">
    <location>
        <begin position="749"/>
        <end position="784"/>
    </location>
</feature>
<evidence type="ECO:0000256" key="1">
    <source>
        <dbReference type="ARBA" id="ARBA00004437"/>
    </source>
</evidence>
<dbReference type="EMBL" id="CAWUFR010000820">
    <property type="protein sequence ID" value="CAK6981432.1"/>
    <property type="molecule type" value="Genomic_DNA"/>
</dbReference>
<keyword evidence="13" id="KW-1133">Transmembrane helix</keyword>
<evidence type="ECO:0000256" key="8">
    <source>
        <dbReference type="ARBA" id="ARBA00022737"/>
    </source>
</evidence>
<evidence type="ECO:0000256" key="13">
    <source>
        <dbReference type="SAM" id="Phobius"/>
    </source>
</evidence>
<feature type="compositionally biased region" description="Basic and acidic residues" evidence="12">
    <location>
        <begin position="231"/>
        <end position="245"/>
    </location>
</feature>
<evidence type="ECO:0000256" key="10">
    <source>
        <dbReference type="ARBA" id="ARBA00023273"/>
    </source>
</evidence>
<name>A0AAV1QAE7_SCOSC</name>
<feature type="compositionally biased region" description="Low complexity" evidence="12">
    <location>
        <begin position="945"/>
        <end position="954"/>
    </location>
</feature>
<feature type="region of interest" description="Disordered" evidence="12">
    <location>
        <begin position="1292"/>
        <end position="1425"/>
    </location>
</feature>
<dbReference type="PANTHER" id="PTHR12199">
    <property type="entry name" value="INTERPHOTORECEPTOR MATRIX PROTEOGLYCAN"/>
    <property type="match status" value="1"/>
</dbReference>
<dbReference type="InterPro" id="IPR036364">
    <property type="entry name" value="SEA_dom_sf"/>
</dbReference>
<feature type="region of interest" description="Disordered" evidence="12">
    <location>
        <begin position="1628"/>
        <end position="1706"/>
    </location>
</feature>
<keyword evidence="6" id="KW-0358">Heparin-binding</keyword>
<feature type="domain" description="EGF-like" evidence="16">
    <location>
        <begin position="1904"/>
        <end position="1945"/>
    </location>
</feature>
<comment type="caution">
    <text evidence="11">Lacks conserved residue(s) required for the propagation of feature annotation.</text>
</comment>
<feature type="compositionally biased region" description="Acidic residues" evidence="12">
    <location>
        <begin position="480"/>
        <end position="493"/>
    </location>
</feature>
<dbReference type="GO" id="GO:0001917">
    <property type="term" value="C:photoreceptor inner segment"/>
    <property type="evidence" value="ECO:0007669"/>
    <property type="project" value="UniProtKB-SubCell"/>
</dbReference>
<evidence type="ECO:0000256" key="5">
    <source>
        <dbReference type="ARBA" id="ARBA00022530"/>
    </source>
</evidence>
<feature type="compositionally biased region" description="Acidic residues" evidence="12">
    <location>
        <begin position="832"/>
        <end position="878"/>
    </location>
</feature>
<evidence type="ECO:0000256" key="7">
    <source>
        <dbReference type="ARBA" id="ARBA00022729"/>
    </source>
</evidence>
<evidence type="ECO:0000256" key="14">
    <source>
        <dbReference type="SAM" id="SignalP"/>
    </source>
</evidence>
<feature type="region of interest" description="Disordered" evidence="12">
    <location>
        <begin position="437"/>
        <end position="464"/>
    </location>
</feature>
<feature type="compositionally biased region" description="Acidic residues" evidence="12">
    <location>
        <begin position="922"/>
        <end position="944"/>
    </location>
</feature>
<dbReference type="Proteomes" id="UP001314229">
    <property type="component" value="Unassembled WGS sequence"/>
</dbReference>
<protein>
    <submittedName>
        <fullName evidence="17">Interphotoreceptor matrix proteoglycan 2 isoform X2</fullName>
    </submittedName>
</protein>
<gene>
    <name evidence="17" type="ORF">FSCOSCO3_A033910</name>
</gene>
<feature type="compositionally biased region" description="Acidic residues" evidence="12">
    <location>
        <begin position="508"/>
        <end position="521"/>
    </location>
</feature>
<feature type="transmembrane region" description="Helical" evidence="13">
    <location>
        <begin position="1994"/>
        <end position="2018"/>
    </location>
</feature>
<evidence type="ECO:0000256" key="12">
    <source>
        <dbReference type="SAM" id="MobiDB-lite"/>
    </source>
</evidence>
<evidence type="ECO:0000256" key="4">
    <source>
        <dbReference type="ARBA" id="ARBA00022525"/>
    </source>
</evidence>
<feature type="compositionally biased region" description="Basic and acidic residues" evidence="12">
    <location>
        <begin position="2026"/>
        <end position="2038"/>
    </location>
</feature>
<feature type="compositionally biased region" description="Low complexity" evidence="12">
    <location>
        <begin position="1631"/>
        <end position="1645"/>
    </location>
</feature>
<feature type="compositionally biased region" description="Acidic residues" evidence="12">
    <location>
        <begin position="246"/>
        <end position="283"/>
    </location>
</feature>
<dbReference type="PROSITE" id="PS50026">
    <property type="entry name" value="EGF_3"/>
    <property type="match status" value="1"/>
</dbReference>
<dbReference type="InterPro" id="IPR039861">
    <property type="entry name" value="IMPG"/>
</dbReference>
<feature type="compositionally biased region" description="Acidic residues" evidence="12">
    <location>
        <begin position="793"/>
        <end position="811"/>
    </location>
</feature>
<comment type="subcellular location">
    <subcellularLocation>
        <location evidence="2">Cell projection</location>
        <location evidence="2">Cilium</location>
        <location evidence="2">Photoreceptor outer segment</location>
    </subcellularLocation>
    <subcellularLocation>
        <location evidence="1">Photoreceptor inner segment</location>
    </subcellularLocation>
    <subcellularLocation>
        <location evidence="3">Secreted</location>
        <location evidence="3">Extracellular space</location>
        <location evidence="3">Extracellular matrix</location>
        <location evidence="3">Interphotoreceptor matrix</location>
    </subcellularLocation>
</comment>
<keyword evidence="7 14" id="KW-0732">Signal</keyword>
<feature type="region of interest" description="Disordered" evidence="12">
    <location>
        <begin position="480"/>
        <end position="1028"/>
    </location>
</feature>
<organism evidence="17 18">
    <name type="scientific">Scomber scombrus</name>
    <name type="common">Atlantic mackerel</name>
    <name type="synonym">Scomber vernalis</name>
    <dbReference type="NCBI Taxonomy" id="13677"/>
    <lineage>
        <taxon>Eukaryota</taxon>
        <taxon>Metazoa</taxon>
        <taxon>Chordata</taxon>
        <taxon>Craniata</taxon>
        <taxon>Vertebrata</taxon>
        <taxon>Euteleostomi</taxon>
        <taxon>Actinopterygii</taxon>
        <taxon>Neopterygii</taxon>
        <taxon>Teleostei</taxon>
        <taxon>Neoteleostei</taxon>
        <taxon>Acanthomorphata</taxon>
        <taxon>Pelagiaria</taxon>
        <taxon>Scombriformes</taxon>
        <taxon>Scombridae</taxon>
        <taxon>Scomber</taxon>
    </lineage>
</organism>
<feature type="compositionally biased region" description="Basic residues" evidence="12">
    <location>
        <begin position="2114"/>
        <end position="2123"/>
    </location>
</feature>
<dbReference type="InterPro" id="IPR000082">
    <property type="entry name" value="SEA_dom"/>
</dbReference>
<feature type="region of interest" description="Disordered" evidence="12">
    <location>
        <begin position="2026"/>
        <end position="2046"/>
    </location>
</feature>
<accession>A0AAV1QAE7</accession>
<dbReference type="Gene3D" id="3.30.70.960">
    <property type="entry name" value="SEA domain"/>
    <property type="match status" value="1"/>
</dbReference>
<feature type="compositionally biased region" description="Basic and acidic residues" evidence="12">
    <location>
        <begin position="1665"/>
        <end position="1676"/>
    </location>
</feature>
<keyword evidence="11" id="KW-1015">Disulfide bond</keyword>
<keyword evidence="5" id="KW-0272">Extracellular matrix</keyword>
<sequence length="2159" mass="236521">MSGECWRMVLWLLGAMLLSGSVSMETDASRDPKVPSGGYLGQAESDLQTSDQLLDRGHDALTRRKRNILFPSGVKLCDQETFDQAVNNHYDYFHLRVCQETVWEAFKIFWDRLPERDEYQDWVGRCMDGTVSVMEIGRSFSRSEEHRYLIRERVAMSAGTNSSEEPTETLPGEDVVIAGSETTDQDDLSHNYAWTPPSSVTEGSVGASPASTPTSDPAVTAGPQDTEGGTDIEHLSESEEAKVEGGDEDEPVLDTTEEEEEAEDEDVSDSDVIQEEEVEEPSEVEVLTEAAIVVLPKPTTGPATEAVTVGEEEQEVGPEEAAEASLEVVTEKITEDISLGTTSNTAAPDEDPPESVDQIEPAEEPVENPTDNETPTIFLITDSEEEEEESVLHVETEVPSEASILTTTDKIEDVEVSEDIEDKPTVEAEVIVILQDDEEEDAAHVTEEEPPNTTEEEVEVKHEEDTLVIEAAAEVVTMETDVEETAGEAEEPEAAVTVENASEAPVDVSEEEEPVDAAEETETAKEGTTEEGATEAIGEPEEEGTPEEPTEPLEEEGGDVIETAEEAGVETEQDPEPVETVEPTEGAAEEEETDREVEPVEETEPTGEPGHEAELAEESVEEKEPTGEPAQEAELEEVAEEPTEGAALEEETEPAEEPTQEAELVEEPAEETEPAEEPTEEAELVEEPAEEPTEEAEPEEEIAEETEPAEDPTEEAELVEEPAEEPTEGAEPDEEKEPAEEPTQRTEPEEAEETEPTEEPELVEEPAEEPTEGAEPDEEKEPAEEPTQRTEPEEAEETEPTEEPEPEEEKEPTEVPTPELEEKDEDKTSVDENQEAAEEEPLGDEEEEPSVELPEEDVDVEEPEDTVDETAPESDEESTPVVVVVPEDTEGLSPVTEEERTPEPEVTVEPPGDSDVGVPPETTDEGTTEDEPEPESSPEVETETVPEAPSETSPDVVTESHPEPTVGVEPPEEDDPESPAAPEEEDGTPSETTRSTASDATEEPTPKYVEEYNNGNFPDPTERTEEPDDNLLGNNGFDLEEEPENTIGNEIDSTLLRPLKPLKDQTVEMSIKLRAEPFSDALRNPSSFQYQQLARHFTRRIEEALDRLPGFKNVYVVEFRPQKDLERGLVVLVHYSVTLEVDAGGVSNDTLDFLSLQNNLVEKNYPGAAEQPTVVYTITDFRNYITEALHKDNFMSNSSLETQNQPLLLLENDENVLPDVKPTIRPVEAFDTMENVLAAEKPPDAPSHEAEGDGNAFLNKDDFLFDPFDQWKGAQSEEASENDVFTFEESTALPAKNPEKSDELQPGTHNKGNLEGEGFLVRNAADGDRTPRGDNAFAVEPQNDGSGSGSSGDGEDADLWWWQRAGGASERGDNSLEVLPPPDLEDGGEEDDGAVFETPTSKADDFTAPPSPTTTPPTSEESKLDGSLLEPFLDQVLVTPHISTDPQYSSTTKAPVFLPKDTFSTQPHSILEPATEGPAPEFWTREAAVFAGTTDAVNVEPSSEAPTVGLTEEVVPEEAVEVVVGPEVADSEASPTEESPTFIEAQPVTVKESDFDIVTPEPSDVEVLTETPELLLLPDTKHPDEVEIFEEQHISVSDPAVTKPPVASVDEDLVVDEVMIVTTAAAPVQTSSSVSSDHSSSIALSPEKDSPFTRVSDSVPEDEDLVHHEQPNHDDEVPLSTADVSAPAPESPAERSPGVSTQDEDLGASLTGASEVVAVGDVLQTPTSSQVNDSTPVTEIQLFEHTFSNIPGIDVSFDVFSVATEGDSSGFSSGAQGSDLDGVALPTRPGRALTVFFSLRVTNMAFSMDLFNKSSPEYKALEQRFLQLLVPYLQSNLNNFQNLEILNFRNGSIVVNSRMRFGKPVPRGVTNVVYLILEDFANTAYKTMNLAIDKYSLDVESGDRADPCKFQACNEFSRCRVNRWSGEAECVCDPGYLSVDGLPCQSVCELQEDFCLNDGKCDIIPEKGAICRCRVGENWWYRGEHCEEYVSEPLVVGIAIASVVGFLMVAAGTVFFLARTLREQYDREDTEDPPRRGDSVPTLERATKFNPMFESDPVSAQYYRRYDDEQLQHYLHGNHESAQYSSDADSEEMKHVYRNGSLTKEKPAFMLDSRRKRKRKRRSSSPAASPHLIDSSGGESPLLYRTCTNVYISQPMLEC</sequence>
<evidence type="ECO:0000259" key="16">
    <source>
        <dbReference type="PROSITE" id="PS50026"/>
    </source>
</evidence>
<feature type="compositionally biased region" description="Acidic residues" evidence="12">
    <location>
        <begin position="538"/>
        <end position="579"/>
    </location>
</feature>
<feature type="region of interest" description="Disordered" evidence="12">
    <location>
        <begin position="182"/>
        <end position="374"/>
    </location>
</feature>
<dbReference type="GO" id="GO:0008201">
    <property type="term" value="F:heparin binding"/>
    <property type="evidence" value="ECO:0007669"/>
    <property type="project" value="UniProtKB-KW"/>
</dbReference>
<keyword evidence="11" id="KW-0245">EGF-like domain</keyword>
<evidence type="ECO:0000313" key="18">
    <source>
        <dbReference type="Proteomes" id="UP001314229"/>
    </source>
</evidence>
<dbReference type="Pfam" id="PF01390">
    <property type="entry name" value="SEA"/>
    <property type="match status" value="2"/>
</dbReference>
<keyword evidence="9" id="KW-0325">Glycoprotein</keyword>
<dbReference type="GO" id="GO:0007601">
    <property type="term" value="P:visual perception"/>
    <property type="evidence" value="ECO:0007669"/>
    <property type="project" value="InterPro"/>
</dbReference>
<feature type="disulfide bond" evidence="11">
    <location>
        <begin position="1913"/>
        <end position="1930"/>
    </location>
</feature>
<dbReference type="SUPFAM" id="SSF82671">
    <property type="entry name" value="SEA domain"/>
    <property type="match status" value="2"/>
</dbReference>
<feature type="chain" id="PRO_5043348394" evidence="14">
    <location>
        <begin position="25"/>
        <end position="2159"/>
    </location>
</feature>
<feature type="domain" description="SEA" evidence="15">
    <location>
        <begin position="1063"/>
        <end position="1181"/>
    </location>
</feature>
<keyword evidence="13" id="KW-0472">Membrane</keyword>
<feature type="compositionally biased region" description="Acidic residues" evidence="12">
    <location>
        <begin position="631"/>
        <end position="740"/>
    </location>
</feature>
<feature type="compositionally biased region" description="Acidic residues" evidence="12">
    <location>
        <begin position="310"/>
        <end position="322"/>
    </location>
</feature>
<feature type="compositionally biased region" description="Acidic residues" evidence="12">
    <location>
        <begin position="448"/>
        <end position="458"/>
    </location>
</feature>
<evidence type="ECO:0000313" key="17">
    <source>
        <dbReference type="EMBL" id="CAK6981432.1"/>
    </source>
</evidence>
<dbReference type="PROSITE" id="PS50024">
    <property type="entry name" value="SEA"/>
    <property type="match status" value="2"/>
</dbReference>
<proteinExistence type="predicted"/>
<feature type="compositionally biased region" description="Low complexity" evidence="12">
    <location>
        <begin position="494"/>
        <end position="507"/>
    </location>
</feature>
<dbReference type="PROSITE" id="PS01186">
    <property type="entry name" value="EGF_2"/>
    <property type="match status" value="1"/>
</dbReference>
<evidence type="ECO:0000259" key="15">
    <source>
        <dbReference type="PROSITE" id="PS50024"/>
    </source>
</evidence>
<dbReference type="GO" id="GO:0005540">
    <property type="term" value="F:hyaluronic acid binding"/>
    <property type="evidence" value="ECO:0007669"/>
    <property type="project" value="TreeGrafter"/>
</dbReference>
<evidence type="ECO:0000256" key="6">
    <source>
        <dbReference type="ARBA" id="ARBA00022674"/>
    </source>
</evidence>
<feature type="compositionally biased region" description="Acidic residues" evidence="12">
    <location>
        <begin position="970"/>
        <end position="988"/>
    </location>
</feature>
<feature type="compositionally biased region" description="Polar residues" evidence="12">
    <location>
        <begin position="989"/>
        <end position="999"/>
    </location>
</feature>
<dbReference type="GO" id="GO:0033165">
    <property type="term" value="C:interphotoreceptor matrix"/>
    <property type="evidence" value="ECO:0007669"/>
    <property type="project" value="UniProtKB-SubCell"/>
</dbReference>
<evidence type="ECO:0000256" key="11">
    <source>
        <dbReference type="PROSITE-ProRule" id="PRU00076"/>
    </source>
</evidence>
<reference evidence="17 18" key="1">
    <citation type="submission" date="2024-01" db="EMBL/GenBank/DDBJ databases">
        <authorList>
            <person name="Alioto T."/>
            <person name="Alioto T."/>
            <person name="Gomez Garrido J."/>
        </authorList>
    </citation>
    <scope>NUCLEOTIDE SEQUENCE [LARGE SCALE GENOMIC DNA]</scope>
</reference>
<feature type="region of interest" description="Disordered" evidence="12">
    <location>
        <begin position="2107"/>
        <end position="2138"/>
    </location>
</feature>
<evidence type="ECO:0000256" key="9">
    <source>
        <dbReference type="ARBA" id="ARBA00023180"/>
    </source>
</evidence>
<comment type="caution">
    <text evidence="17">The sequence shown here is derived from an EMBL/GenBank/DDBJ whole genome shotgun (WGS) entry which is preliminary data.</text>
</comment>
<dbReference type="PANTHER" id="PTHR12199:SF4">
    <property type="entry name" value="INTERPHOTORECEPTOR MATRIX PROTEOGLYCAN 2"/>
    <property type="match status" value="1"/>
</dbReference>
<keyword evidence="13" id="KW-0812">Transmembrane</keyword>
<dbReference type="InterPro" id="IPR000742">
    <property type="entry name" value="EGF"/>
</dbReference>
<keyword evidence="4" id="KW-0964">Secreted</keyword>
<keyword evidence="18" id="KW-1185">Reference proteome</keyword>
<feature type="compositionally biased region" description="Acidic residues" evidence="12">
    <location>
        <begin position="1383"/>
        <end position="1394"/>
    </location>
</feature>
<evidence type="ECO:0000256" key="3">
    <source>
        <dbReference type="ARBA" id="ARBA00004593"/>
    </source>
</evidence>